<gene>
    <name evidence="2" type="ORF">A2V80_01560</name>
</gene>
<feature type="non-terminal residue" evidence="2">
    <location>
        <position position="143"/>
    </location>
</feature>
<dbReference type="AlphaFoldDB" id="A0A1F7XC34"/>
<dbReference type="InterPro" id="IPR001441">
    <property type="entry name" value="UPP_synth-like"/>
</dbReference>
<sequence length="143" mass="16019">MSISTNITLPKGTKVPDHIAIVLDGNGRWARSRGLPATKGHEAGAAAVNAILDTARGLGVHTFTLWGFSTENWKRSPAEVQKILGLVKAYLKKELKNAKKEGVRFYHLGRRDRLPKDLLKWIIKVEEETKDNTKFIINIALDY</sequence>
<evidence type="ECO:0000313" key="3">
    <source>
        <dbReference type="Proteomes" id="UP000179013"/>
    </source>
</evidence>
<comment type="caution">
    <text evidence="2">The sequence shown here is derived from an EMBL/GenBank/DDBJ whole genome shotgun (WGS) entry which is preliminary data.</text>
</comment>
<dbReference type="CDD" id="cd00475">
    <property type="entry name" value="Cis_IPPS"/>
    <property type="match status" value="1"/>
</dbReference>
<dbReference type="GO" id="GO:0045547">
    <property type="term" value="F:ditrans,polycis-polyprenyl diphosphate synthase [(2E,6E)-farnesyl diphosphate specific] activity"/>
    <property type="evidence" value="ECO:0007669"/>
    <property type="project" value="TreeGrafter"/>
</dbReference>
<keyword evidence="1 2" id="KW-0808">Transferase</keyword>
<accession>A0A1F7XC34</accession>
<dbReference type="SUPFAM" id="SSF64005">
    <property type="entry name" value="Undecaprenyl diphosphate synthase"/>
    <property type="match status" value="1"/>
</dbReference>
<protein>
    <submittedName>
        <fullName evidence="2">Di-trans,poly-cis-decaprenylcistransferase</fullName>
    </submittedName>
</protein>
<name>A0A1F7XC34_9BACT</name>
<dbReference type="PANTHER" id="PTHR10291:SF0">
    <property type="entry name" value="DEHYDRODOLICHYL DIPHOSPHATE SYNTHASE 2"/>
    <property type="match status" value="1"/>
</dbReference>
<evidence type="ECO:0000256" key="1">
    <source>
        <dbReference type="ARBA" id="ARBA00022679"/>
    </source>
</evidence>
<dbReference type="EMBL" id="MGFU01000039">
    <property type="protein sequence ID" value="OGM12523.1"/>
    <property type="molecule type" value="Genomic_DNA"/>
</dbReference>
<dbReference type="GO" id="GO:0016094">
    <property type="term" value="P:polyprenol biosynthetic process"/>
    <property type="evidence" value="ECO:0007669"/>
    <property type="project" value="TreeGrafter"/>
</dbReference>
<dbReference type="NCBIfam" id="TIGR00055">
    <property type="entry name" value="uppS"/>
    <property type="match status" value="1"/>
</dbReference>
<dbReference type="Proteomes" id="UP000179013">
    <property type="component" value="Unassembled WGS sequence"/>
</dbReference>
<proteinExistence type="predicted"/>
<dbReference type="InterPro" id="IPR036424">
    <property type="entry name" value="UPP_synth-like_sf"/>
</dbReference>
<evidence type="ECO:0000313" key="2">
    <source>
        <dbReference type="EMBL" id="OGM12523.1"/>
    </source>
</evidence>
<reference evidence="2 3" key="1">
    <citation type="journal article" date="2016" name="Nat. Commun.">
        <title>Thousands of microbial genomes shed light on interconnected biogeochemical processes in an aquifer system.</title>
        <authorList>
            <person name="Anantharaman K."/>
            <person name="Brown C.T."/>
            <person name="Hug L.A."/>
            <person name="Sharon I."/>
            <person name="Castelle C.J."/>
            <person name="Probst A.J."/>
            <person name="Thomas B.C."/>
            <person name="Singh A."/>
            <person name="Wilkins M.J."/>
            <person name="Karaoz U."/>
            <person name="Brodie E.L."/>
            <person name="Williams K.H."/>
            <person name="Hubbard S.S."/>
            <person name="Banfield J.F."/>
        </authorList>
    </citation>
    <scope>NUCLEOTIDE SEQUENCE [LARGE SCALE GENOMIC DNA]</scope>
</reference>
<dbReference type="Gene3D" id="3.40.1180.10">
    <property type="entry name" value="Decaprenyl diphosphate synthase-like"/>
    <property type="match status" value="1"/>
</dbReference>
<dbReference type="PANTHER" id="PTHR10291">
    <property type="entry name" value="DEHYDRODOLICHYL DIPHOSPHATE SYNTHASE FAMILY MEMBER"/>
    <property type="match status" value="1"/>
</dbReference>
<dbReference type="Pfam" id="PF01255">
    <property type="entry name" value="Prenyltransf"/>
    <property type="match status" value="1"/>
</dbReference>
<organism evidence="2 3">
    <name type="scientific">Candidatus Woesebacteria bacterium RBG_16_39_8b</name>
    <dbReference type="NCBI Taxonomy" id="1802482"/>
    <lineage>
        <taxon>Bacteria</taxon>
        <taxon>Candidatus Woeseibacteriota</taxon>
    </lineage>
</organism>